<evidence type="ECO:0000313" key="2">
    <source>
        <dbReference type="Proteomes" id="UP000178735"/>
    </source>
</evidence>
<accession>A0A1F7WM73</accession>
<organism evidence="1 2">
    <name type="scientific">Candidatus Wallbacteria bacterium GWC2_49_35</name>
    <dbReference type="NCBI Taxonomy" id="1817813"/>
    <lineage>
        <taxon>Bacteria</taxon>
        <taxon>Candidatus Walliibacteriota</taxon>
    </lineage>
</organism>
<name>A0A1F7WM73_9BACT</name>
<protein>
    <submittedName>
        <fullName evidence="1">Uncharacterized protein</fullName>
    </submittedName>
</protein>
<comment type="caution">
    <text evidence="1">The sequence shown here is derived from an EMBL/GenBank/DDBJ whole genome shotgun (WGS) entry which is preliminary data.</text>
</comment>
<evidence type="ECO:0000313" key="1">
    <source>
        <dbReference type="EMBL" id="OGM03647.1"/>
    </source>
</evidence>
<dbReference type="EMBL" id="MGFH01000159">
    <property type="protein sequence ID" value="OGM03647.1"/>
    <property type="molecule type" value="Genomic_DNA"/>
</dbReference>
<dbReference type="Proteomes" id="UP000178735">
    <property type="component" value="Unassembled WGS sequence"/>
</dbReference>
<dbReference type="AlphaFoldDB" id="A0A1F7WM73"/>
<gene>
    <name evidence="1" type="ORF">A2008_10020</name>
</gene>
<reference evidence="1 2" key="1">
    <citation type="journal article" date="2016" name="Nat. Commun.">
        <title>Thousands of microbial genomes shed light on interconnected biogeochemical processes in an aquifer system.</title>
        <authorList>
            <person name="Anantharaman K."/>
            <person name="Brown C.T."/>
            <person name="Hug L.A."/>
            <person name="Sharon I."/>
            <person name="Castelle C.J."/>
            <person name="Probst A.J."/>
            <person name="Thomas B.C."/>
            <person name="Singh A."/>
            <person name="Wilkins M.J."/>
            <person name="Karaoz U."/>
            <person name="Brodie E.L."/>
            <person name="Williams K.H."/>
            <person name="Hubbard S.S."/>
            <person name="Banfield J.F."/>
        </authorList>
    </citation>
    <scope>NUCLEOTIDE SEQUENCE [LARGE SCALE GENOMIC DNA]</scope>
</reference>
<sequence length="288" mass="32136">MRKFTAARPEANKTASIIKLKGIFMDPVNLIFNNARKFYSCFIASALILAACLLPAPALACSSSDYNYQTFFETERVDCDVANYNPISDSAVKFVNLSVNTVLAGNKSPDGSGEVKVMIKKPVFFEPSLKFSADTINKTADSLETEISGNYKTYNVRACGSSEVESVYKSLGFAGASDEVVIFTPEILKRLYSENGIYAVIDISFYSMSVAKHYQINIKTPVSDRRDLARTDKFEARIRYKITKCETGDILWIDEVCGLSDDSFYYSLFEKGLMYNLKQVCINESALQ</sequence>
<proteinExistence type="predicted"/>
<dbReference type="STRING" id="1817813.A2008_10020"/>